<keyword evidence="4" id="KW-1185">Reference proteome</keyword>
<dbReference type="Pfam" id="PF05065">
    <property type="entry name" value="Phage_capsid"/>
    <property type="match status" value="1"/>
</dbReference>
<dbReference type="SUPFAM" id="SSF56563">
    <property type="entry name" value="Major capsid protein gp5"/>
    <property type="match status" value="1"/>
</dbReference>
<dbReference type="Proteomes" id="UP000291613">
    <property type="component" value="Unassembled WGS sequence"/>
</dbReference>
<dbReference type="InterPro" id="IPR054612">
    <property type="entry name" value="Phage_capsid-like_C"/>
</dbReference>
<sequence length="431" mass="46731">MTMNAIIHPRLFNDGPIEFGRKDGGQHSAGGAADDNLELKSVIEAIGQRDREMVDFAKKADAEIKATGQMATETKSALEKLATDASGQQARLMELEQKLARRGGMQGAEAMPSLGEQLSGSEDFKALQLRGKGRAVLKVKAVTSVTSATAGTGGVGAAVQRTRLPGVIAPPDRPMTIRDLLMPGRTDSNAVEYVRETGFQNMAAPVAEGDLKPQSDLSFDLQTTPVRTLAHWVLASKQVLSDIPQLQSYVDQRLRYGLTYVEEMQLLAGNGAGQNLNGLIPQATAYGFAAYSKVADTKIDRLRRAMLQMRIAEYRASAIVMNPIDWTDIVLTKDSIGQYLWSDPTVNNGQNLWGLPVVDTNAMATGKFLVGAFNMAAQIFDREDASVEVSTEDSDNFRRNMVTILGEERLALAVFRPQSFVYGNLVDGNAS</sequence>
<dbReference type="EMBL" id="SIUB01000001">
    <property type="protein sequence ID" value="TBN54724.1"/>
    <property type="molecule type" value="Genomic_DNA"/>
</dbReference>
<evidence type="ECO:0000256" key="1">
    <source>
        <dbReference type="ARBA" id="ARBA00004328"/>
    </source>
</evidence>
<protein>
    <submittedName>
        <fullName evidence="3">Phage major capsid protein</fullName>
    </submittedName>
</protein>
<dbReference type="InterPro" id="IPR024455">
    <property type="entry name" value="Phage_capsid"/>
</dbReference>
<comment type="subcellular location">
    <subcellularLocation>
        <location evidence="1">Virion</location>
    </subcellularLocation>
</comment>
<dbReference type="NCBIfam" id="TIGR01554">
    <property type="entry name" value="major_cap_HK97"/>
    <property type="match status" value="1"/>
</dbReference>
<feature type="domain" description="Phage capsid-like C-terminal" evidence="2">
    <location>
        <begin position="156"/>
        <end position="424"/>
    </location>
</feature>
<gene>
    <name evidence="3" type="ORF">EYR15_00710</name>
</gene>
<dbReference type="OrthoDB" id="637859at2"/>
<reference evidence="3 4" key="1">
    <citation type="submission" date="2019-02" db="EMBL/GenBank/DDBJ databases">
        <title>Hansschlegelia quercus sp. nov., a novel methylotrophic bacterium from buds of oak (Quercus robur L.).</title>
        <authorList>
            <person name="Agafonova N.V."/>
            <person name="Kaparullina E.N."/>
            <person name="Grouzdev D.S."/>
            <person name="Doronina N.V."/>
        </authorList>
    </citation>
    <scope>NUCLEOTIDE SEQUENCE [LARGE SCALE GENOMIC DNA]</scope>
    <source>
        <strain evidence="3 4">Dub</strain>
    </source>
</reference>
<dbReference type="Gene3D" id="3.30.2400.10">
    <property type="entry name" value="Major capsid protein gp5"/>
    <property type="match status" value="1"/>
</dbReference>
<name>A0A4Q9GPK5_9HYPH</name>
<accession>A0A4Q9GPK5</accession>
<dbReference type="Gene3D" id="3.30.2320.10">
    <property type="entry name" value="hypothetical protein PF0899 domain"/>
    <property type="match status" value="1"/>
</dbReference>
<comment type="caution">
    <text evidence="3">The sequence shown here is derived from an EMBL/GenBank/DDBJ whole genome shotgun (WGS) entry which is preliminary data.</text>
</comment>
<organism evidence="3 4">
    <name type="scientific">Hansschlegelia quercus</name>
    <dbReference type="NCBI Taxonomy" id="2528245"/>
    <lineage>
        <taxon>Bacteria</taxon>
        <taxon>Pseudomonadati</taxon>
        <taxon>Pseudomonadota</taxon>
        <taxon>Alphaproteobacteria</taxon>
        <taxon>Hyphomicrobiales</taxon>
        <taxon>Methylopilaceae</taxon>
        <taxon>Hansschlegelia</taxon>
    </lineage>
</organism>
<evidence type="ECO:0000313" key="4">
    <source>
        <dbReference type="Proteomes" id="UP000291613"/>
    </source>
</evidence>
<evidence type="ECO:0000313" key="3">
    <source>
        <dbReference type="EMBL" id="TBN54724.1"/>
    </source>
</evidence>
<dbReference type="AlphaFoldDB" id="A0A4Q9GPK5"/>
<proteinExistence type="predicted"/>
<evidence type="ECO:0000259" key="2">
    <source>
        <dbReference type="Pfam" id="PF05065"/>
    </source>
</evidence>